<proteinExistence type="predicted"/>
<dbReference type="Proteomes" id="UP000179454">
    <property type="component" value="Unassembled WGS sequence"/>
</dbReference>
<evidence type="ECO:0008006" key="5">
    <source>
        <dbReference type="Google" id="ProtNLM"/>
    </source>
</evidence>
<evidence type="ECO:0000313" key="4">
    <source>
        <dbReference type="Proteomes" id="UP000179536"/>
    </source>
</evidence>
<sequence>MLVPVPELLPVLLPGVAGAVVVLPVPPVEELVPGVDVELPLLELLSSPQEARSPRRATTGTIFFSMCILLLCSARFEVRELLNQENAADLGRKDGMSATFSWSGMALSRARYRLSTLLAQDCSSKREPVLRP</sequence>
<dbReference type="EMBL" id="MBFA02000004">
    <property type="protein sequence ID" value="MUP10030.1"/>
    <property type="molecule type" value="Genomic_DNA"/>
</dbReference>
<protein>
    <recommendedName>
        <fullName evidence="5">Transposase</fullName>
    </recommendedName>
</protein>
<dbReference type="Proteomes" id="UP000179536">
    <property type="component" value="Unassembled WGS sequence"/>
</dbReference>
<dbReference type="AlphaFoldDB" id="A0ABD6H6C3"/>
<evidence type="ECO:0000313" key="3">
    <source>
        <dbReference type="Proteomes" id="UP000179454"/>
    </source>
</evidence>
<evidence type="ECO:0000313" key="2">
    <source>
        <dbReference type="EMBL" id="MUP10030.1"/>
    </source>
</evidence>
<gene>
    <name evidence="2" type="ORF">BBK91_009155</name>
    <name evidence="1" type="ORF">BBL17_016730</name>
</gene>
<reference evidence="3 4" key="1">
    <citation type="submission" date="2019-11" db="EMBL/GenBank/DDBJ databases">
        <title>Whole-genome sequencing of Allorhizobium vitis.</title>
        <authorList>
            <person name="Gan H.M."/>
            <person name="Savka M.A."/>
        </authorList>
    </citation>
    <scope>NUCLEOTIDE SEQUENCE [LARGE SCALE GENOMIC DNA]</scope>
    <source>
        <strain evidence="2 4">RF2/1</strain>
        <strain evidence="1 3">T1/7</strain>
    </source>
</reference>
<organism evidence="2 4">
    <name type="scientific">Agrobacterium vitis</name>
    <name type="common">Rhizobium vitis</name>
    <dbReference type="NCBI Taxonomy" id="373"/>
    <lineage>
        <taxon>Bacteria</taxon>
        <taxon>Pseudomonadati</taxon>
        <taxon>Pseudomonadota</taxon>
        <taxon>Alphaproteobacteria</taxon>
        <taxon>Hyphomicrobiales</taxon>
        <taxon>Rhizobiaceae</taxon>
        <taxon>Rhizobium/Agrobacterium group</taxon>
        <taxon>Agrobacterium</taxon>
    </lineage>
</organism>
<name>A0ABD6H6C3_AGRVI</name>
<dbReference type="RefSeq" id="WP_139192350.1">
    <property type="nucleotide sequence ID" value="NZ_JAALYG010000012.1"/>
</dbReference>
<comment type="caution">
    <text evidence="2">The sequence shown here is derived from an EMBL/GenBank/DDBJ whole genome shotgun (WGS) entry which is preliminary data.</text>
</comment>
<accession>A0ABD6H6C3</accession>
<keyword evidence="3" id="KW-1185">Reference proteome</keyword>
<evidence type="ECO:0000313" key="1">
    <source>
        <dbReference type="EMBL" id="MUO43426.1"/>
    </source>
</evidence>
<dbReference type="EMBL" id="MBFE02000011">
    <property type="protein sequence ID" value="MUO43426.1"/>
    <property type="molecule type" value="Genomic_DNA"/>
</dbReference>